<evidence type="ECO:0000313" key="2">
    <source>
        <dbReference type="EMBL" id="SFC13923.1"/>
    </source>
</evidence>
<sequence>MCIKISKYLKGYRNKYAVNYSFYDESIIHLFDFDEKEVFNTSETGSSSFYRSEIRSLLNEFKTFDKVQDKLNMEKNSFERMIIEAVEDFYEHEFKDQFNKNQYRVYVRNKKENEIIQDMIYFEEEYDKTFNDEEHFKKWYIEIINYNYNTKFTTYNEAKRFHKSEGWKQLKGENNSHNYGLTPEEDELLQEVLKIGFTKLAKKYHPDVKGDDEKMKLLNSLKEKIKK</sequence>
<evidence type="ECO:0000256" key="1">
    <source>
        <dbReference type="ARBA" id="ARBA00022705"/>
    </source>
</evidence>
<gene>
    <name evidence="2" type="ORF">SAMN05421842_10128</name>
</gene>
<dbReference type="AlphaFoldDB" id="A0A1I1GXM5"/>
<dbReference type="RefSeq" id="WP_090087332.1">
    <property type="nucleotide sequence ID" value="NZ_FOMG01000001.1"/>
</dbReference>
<proteinExistence type="predicted"/>
<dbReference type="EMBL" id="FOMG01000001">
    <property type="protein sequence ID" value="SFC13923.1"/>
    <property type="molecule type" value="Genomic_DNA"/>
</dbReference>
<dbReference type="InterPro" id="IPR036869">
    <property type="entry name" value="J_dom_sf"/>
</dbReference>
<dbReference type="GO" id="GO:0006260">
    <property type="term" value="P:DNA replication"/>
    <property type="evidence" value="ECO:0007669"/>
    <property type="project" value="UniProtKB-KW"/>
</dbReference>
<keyword evidence="1" id="KW-0235">DNA replication</keyword>
<protein>
    <recommendedName>
        <fullName evidence="4">DnaJ domain-containing protein</fullName>
    </recommendedName>
</protein>
<dbReference type="Gene3D" id="1.10.287.110">
    <property type="entry name" value="DnaJ domain"/>
    <property type="match status" value="1"/>
</dbReference>
<dbReference type="OrthoDB" id="9779889at2"/>
<dbReference type="SUPFAM" id="SSF46565">
    <property type="entry name" value="Chaperone J-domain"/>
    <property type="match status" value="1"/>
</dbReference>
<name>A0A1I1GXM5_9CLOT</name>
<evidence type="ECO:0000313" key="3">
    <source>
        <dbReference type="Proteomes" id="UP000199263"/>
    </source>
</evidence>
<dbReference type="Proteomes" id="UP000199263">
    <property type="component" value="Unassembled WGS sequence"/>
</dbReference>
<reference evidence="2 3" key="1">
    <citation type="submission" date="2016-10" db="EMBL/GenBank/DDBJ databases">
        <authorList>
            <person name="de Groot N.N."/>
        </authorList>
    </citation>
    <scope>NUCLEOTIDE SEQUENCE [LARGE SCALE GENOMIC DNA]</scope>
    <source>
        <strain evidence="2 3">DSM 12992</strain>
    </source>
</reference>
<evidence type="ECO:0008006" key="4">
    <source>
        <dbReference type="Google" id="ProtNLM"/>
    </source>
</evidence>
<organism evidence="2 3">
    <name type="scientific">Clostridium uliginosum</name>
    <dbReference type="NCBI Taxonomy" id="119641"/>
    <lineage>
        <taxon>Bacteria</taxon>
        <taxon>Bacillati</taxon>
        <taxon>Bacillota</taxon>
        <taxon>Clostridia</taxon>
        <taxon>Eubacteriales</taxon>
        <taxon>Clostridiaceae</taxon>
        <taxon>Clostridium</taxon>
    </lineage>
</organism>
<keyword evidence="3" id="KW-1185">Reference proteome</keyword>
<accession>A0A1I1GXM5</accession>